<evidence type="ECO:0000313" key="3">
    <source>
        <dbReference type="EMBL" id="KAF9937856.1"/>
    </source>
</evidence>
<feature type="non-terminal residue" evidence="3">
    <location>
        <position position="1"/>
    </location>
</feature>
<reference evidence="3" key="1">
    <citation type="journal article" date="2020" name="Fungal Divers.">
        <title>Resolving the Mortierellaceae phylogeny through synthesis of multi-gene phylogenetics and phylogenomics.</title>
        <authorList>
            <person name="Vandepol N."/>
            <person name="Liber J."/>
            <person name="Desiro A."/>
            <person name="Na H."/>
            <person name="Kennedy M."/>
            <person name="Barry K."/>
            <person name="Grigoriev I.V."/>
            <person name="Miller A.N."/>
            <person name="O'Donnell K."/>
            <person name="Stajich J.E."/>
            <person name="Bonito G."/>
        </authorList>
    </citation>
    <scope>NUCLEOTIDE SEQUENCE</scope>
    <source>
        <strain evidence="3">MES-2147</strain>
    </source>
</reference>
<organism evidence="3 4">
    <name type="scientific">Modicella reniformis</name>
    <dbReference type="NCBI Taxonomy" id="1440133"/>
    <lineage>
        <taxon>Eukaryota</taxon>
        <taxon>Fungi</taxon>
        <taxon>Fungi incertae sedis</taxon>
        <taxon>Mucoromycota</taxon>
        <taxon>Mortierellomycotina</taxon>
        <taxon>Mortierellomycetes</taxon>
        <taxon>Mortierellales</taxon>
        <taxon>Mortierellaceae</taxon>
        <taxon>Modicella</taxon>
    </lineage>
</organism>
<dbReference type="InterPro" id="IPR056251">
    <property type="entry name" value="Arm_rpt_dom"/>
</dbReference>
<dbReference type="Proteomes" id="UP000749646">
    <property type="component" value="Unassembled WGS sequence"/>
</dbReference>
<comment type="caution">
    <text evidence="3">The sequence shown here is derived from an EMBL/GenBank/DDBJ whole genome shotgun (WGS) entry which is preliminary data.</text>
</comment>
<proteinExistence type="predicted"/>
<gene>
    <name evidence="3" type="ORF">BGZ65_000884</name>
</gene>
<dbReference type="EMBL" id="JAAAHW010009648">
    <property type="protein sequence ID" value="KAF9937856.1"/>
    <property type="molecule type" value="Genomic_DNA"/>
</dbReference>
<dbReference type="Pfam" id="PF23948">
    <property type="entry name" value="ARM_5"/>
    <property type="match status" value="1"/>
</dbReference>
<feature type="region of interest" description="Disordered" evidence="1">
    <location>
        <begin position="110"/>
        <end position="139"/>
    </location>
</feature>
<protein>
    <recommendedName>
        <fullName evidence="2">Arm-like repeat domain-containing protein</fullName>
    </recommendedName>
</protein>
<accession>A0A9P6IMN4</accession>
<evidence type="ECO:0000256" key="1">
    <source>
        <dbReference type="SAM" id="MobiDB-lite"/>
    </source>
</evidence>
<keyword evidence="4" id="KW-1185">Reference proteome</keyword>
<evidence type="ECO:0000313" key="4">
    <source>
        <dbReference type="Proteomes" id="UP000749646"/>
    </source>
</evidence>
<feature type="domain" description="Arm-like repeat" evidence="2">
    <location>
        <begin position="203"/>
        <end position="405"/>
    </location>
</feature>
<dbReference type="AlphaFoldDB" id="A0A9P6IMN4"/>
<name>A0A9P6IMN4_9FUNG</name>
<evidence type="ECO:0000259" key="2">
    <source>
        <dbReference type="Pfam" id="PF23948"/>
    </source>
</evidence>
<sequence length="407" mass="45339">MFRSTVSPSLSKLLPQKALDLTNVYLENARKVKDPNNALELCDNAEASLSRVMEMALNPPKNTQDQTLREEVASACFELGQLQDHLGANRKSQISFKNAEKLGWHALNLSQLSTPPSDPNNNDNSNMHPTDVQKSSARDTTAIEQGLDIATIPVHIFSENKPPPTTVVFDLPEPDGRLNSTPQLARCLGLLQVHLSPDDIQDTTTRSWIQAIKNDTDEQERLTSLATAIIRELKRDELNDTKTVAEVVLLASVLERDDFRYLLRLFYVGIEQSNLLDVNQLEGLAQLIQNASPGYLDSDDLVKILDLLSARLRDTHSQSSHHIYQLTFSVSHVLDAMTDAKVTGLDRERLHAPLSAYLDKLKGSSDPYLVYQATYAFQALLCVPDNETLWQATFRRTGKVIQGVSGL</sequence>
<dbReference type="OrthoDB" id="538223at2759"/>